<dbReference type="InterPro" id="IPR007112">
    <property type="entry name" value="Expansin/allergen_DPBB_dom"/>
</dbReference>
<dbReference type="Proteomes" id="UP000799537">
    <property type="component" value="Unassembled WGS sequence"/>
</dbReference>
<dbReference type="AlphaFoldDB" id="A0A6A6CLA6"/>
<dbReference type="PROSITE" id="PS50842">
    <property type="entry name" value="EXPANSIN_EG45"/>
    <property type="match status" value="1"/>
</dbReference>
<dbReference type="SUPFAM" id="SSF50685">
    <property type="entry name" value="Barwin-like endoglucanases"/>
    <property type="match status" value="1"/>
</dbReference>
<dbReference type="EMBL" id="ML993591">
    <property type="protein sequence ID" value="KAF2168037.1"/>
    <property type="molecule type" value="Genomic_DNA"/>
</dbReference>
<reference evidence="4" key="1">
    <citation type="journal article" date="2020" name="Stud. Mycol.">
        <title>101 Dothideomycetes genomes: a test case for predicting lifestyles and emergence of pathogens.</title>
        <authorList>
            <person name="Haridas S."/>
            <person name="Albert R."/>
            <person name="Binder M."/>
            <person name="Bloem J."/>
            <person name="Labutti K."/>
            <person name="Salamov A."/>
            <person name="Andreopoulos B."/>
            <person name="Baker S."/>
            <person name="Barry K."/>
            <person name="Bills G."/>
            <person name="Bluhm B."/>
            <person name="Cannon C."/>
            <person name="Castanera R."/>
            <person name="Culley D."/>
            <person name="Daum C."/>
            <person name="Ezra D."/>
            <person name="Gonzalez J."/>
            <person name="Henrissat B."/>
            <person name="Kuo A."/>
            <person name="Liang C."/>
            <person name="Lipzen A."/>
            <person name="Lutzoni F."/>
            <person name="Magnuson J."/>
            <person name="Mondo S."/>
            <person name="Nolan M."/>
            <person name="Ohm R."/>
            <person name="Pangilinan J."/>
            <person name="Park H.-J."/>
            <person name="Ramirez L."/>
            <person name="Alfaro M."/>
            <person name="Sun H."/>
            <person name="Tritt A."/>
            <person name="Yoshinaga Y."/>
            <person name="Zwiers L.-H."/>
            <person name="Turgeon B."/>
            <person name="Goodwin S."/>
            <person name="Spatafora J."/>
            <person name="Crous P."/>
            <person name="Grigoriev I."/>
        </authorList>
    </citation>
    <scope>NUCLEOTIDE SEQUENCE</scope>
    <source>
        <strain evidence="4">ATCC 36951</strain>
    </source>
</reference>
<dbReference type="InterPro" id="IPR036749">
    <property type="entry name" value="Expansin_CBD_sf"/>
</dbReference>
<dbReference type="RefSeq" id="XP_033668926.1">
    <property type="nucleotide sequence ID" value="XM_033805878.1"/>
</dbReference>
<evidence type="ECO:0000256" key="2">
    <source>
        <dbReference type="SAM" id="SignalP"/>
    </source>
</evidence>
<dbReference type="InterPro" id="IPR049818">
    <property type="entry name" value="Expansin_EXLX1-like"/>
</dbReference>
<dbReference type="InterPro" id="IPR009009">
    <property type="entry name" value="RlpA-like_DPBB"/>
</dbReference>
<feature type="signal peptide" evidence="2">
    <location>
        <begin position="1"/>
        <end position="20"/>
    </location>
</feature>
<dbReference type="CDD" id="cd22272">
    <property type="entry name" value="DPBB_EXLX1-like"/>
    <property type="match status" value="1"/>
</dbReference>
<evidence type="ECO:0000259" key="3">
    <source>
        <dbReference type="PROSITE" id="PS50842"/>
    </source>
</evidence>
<feature type="domain" description="Expansin-like EG45" evidence="3">
    <location>
        <begin position="34"/>
        <end position="126"/>
    </location>
</feature>
<evidence type="ECO:0000313" key="4">
    <source>
        <dbReference type="EMBL" id="KAF2168037.1"/>
    </source>
</evidence>
<dbReference type="NCBIfam" id="NF041144">
    <property type="entry name" value="expansin_EXLX1"/>
    <property type="match status" value="1"/>
</dbReference>
<evidence type="ECO:0000256" key="1">
    <source>
        <dbReference type="ARBA" id="ARBA00022729"/>
    </source>
</evidence>
<protein>
    <submittedName>
        <fullName evidence="4">Carbohydrate-binding module family 63 protein</fullName>
    </submittedName>
</protein>
<feature type="chain" id="PRO_5025405450" evidence="2">
    <location>
        <begin position="21"/>
        <end position="218"/>
    </location>
</feature>
<dbReference type="OrthoDB" id="406505at2759"/>
<name>A0A6A6CLA6_ZASCE</name>
<accession>A0A6A6CLA6</accession>
<dbReference type="Pfam" id="PF03330">
    <property type="entry name" value="DPBB_1"/>
    <property type="match status" value="1"/>
</dbReference>
<dbReference type="InterPro" id="IPR051477">
    <property type="entry name" value="Expansin_CellWall"/>
</dbReference>
<keyword evidence="5" id="KW-1185">Reference proteome</keyword>
<evidence type="ECO:0000313" key="5">
    <source>
        <dbReference type="Proteomes" id="UP000799537"/>
    </source>
</evidence>
<dbReference type="Gene3D" id="2.60.40.760">
    <property type="entry name" value="Expansin, cellulose-binding-like domain"/>
    <property type="match status" value="1"/>
</dbReference>
<gene>
    <name evidence="4" type="ORF">M409DRAFT_21483</name>
</gene>
<dbReference type="GeneID" id="54559150"/>
<dbReference type="InterPro" id="IPR036908">
    <property type="entry name" value="RlpA-like_sf"/>
</dbReference>
<proteinExistence type="predicted"/>
<organism evidence="4 5">
    <name type="scientific">Zasmidium cellare ATCC 36951</name>
    <dbReference type="NCBI Taxonomy" id="1080233"/>
    <lineage>
        <taxon>Eukaryota</taxon>
        <taxon>Fungi</taxon>
        <taxon>Dikarya</taxon>
        <taxon>Ascomycota</taxon>
        <taxon>Pezizomycotina</taxon>
        <taxon>Dothideomycetes</taxon>
        <taxon>Dothideomycetidae</taxon>
        <taxon>Mycosphaerellales</taxon>
        <taxon>Mycosphaerellaceae</taxon>
        <taxon>Zasmidium</taxon>
    </lineage>
</organism>
<keyword evidence="1 2" id="KW-0732">Signal</keyword>
<dbReference type="Gene3D" id="2.40.40.10">
    <property type="entry name" value="RlpA-like domain"/>
    <property type="match status" value="1"/>
</dbReference>
<dbReference type="PANTHER" id="PTHR31836">
    <property type="match status" value="1"/>
</dbReference>
<dbReference type="PANTHER" id="PTHR31836:SF21">
    <property type="entry name" value="EXPANSIN-LIKE PROTEIN 7"/>
    <property type="match status" value="1"/>
</dbReference>
<sequence>MLPSTFLMALVAVYAPSTVALSGEATFYGGNTQGGMCSFSDYTIPDGIYGTAISDSNWDDSEACGGCVKVTGPNGNSITAMVVDQCPGCGENHLDLFQDAFAQLADPSKGVIDVTWEYTKCPISSALEVQMKEGVSANWFSAHIVNANQRVSDLQVSTDGGSTWQSGLTRQDYNYFEQSSGFGTDNVAIKAVSVDGGFVVVKGCSVTGGATKDGSGNF</sequence>